<dbReference type="EMBL" id="JALU01000020">
    <property type="protein sequence ID" value="EUC52133.1"/>
    <property type="molecule type" value="Genomic_DNA"/>
</dbReference>
<dbReference type="Proteomes" id="UP000022645">
    <property type="component" value="Unassembled WGS sequence"/>
</dbReference>
<dbReference type="AlphaFoldDB" id="X8IPV0"/>
<keyword evidence="1" id="KW-1133">Transmembrane helix</keyword>
<comment type="caution">
    <text evidence="2">The sequence shown here is derived from an EMBL/GenBank/DDBJ whole genome shotgun (WGS) entry which is preliminary data.</text>
</comment>
<sequence length="98" mass="11095">MSRYDKLNKMLKAEREFKENQQRLHDKHTSVPDNAVIVEKSTAVRATLGFIKGIGKTIAGVIFIILAAIGILTLVYPNCRTELLTVLQEMFMEIKSMN</sequence>
<keyword evidence="1" id="KW-0812">Transmembrane</keyword>
<protein>
    <submittedName>
        <fullName evidence="2">Uncharacterized protein</fullName>
    </submittedName>
</protein>
<dbReference type="RefSeq" id="WP_036381275.1">
    <property type="nucleotide sequence ID" value="NZ_JALU01000020.1"/>
</dbReference>
<name>X8IPV0_9FIRM</name>
<accession>X8IPV0</accession>
<gene>
    <name evidence="2" type="ORF">HMPREF0581_0322</name>
</gene>
<organism evidence="2 3">
    <name type="scientific">Mogibacterium timidum ATCC 33093</name>
    <dbReference type="NCBI Taxonomy" id="1401079"/>
    <lineage>
        <taxon>Bacteria</taxon>
        <taxon>Bacillati</taxon>
        <taxon>Bacillota</taxon>
        <taxon>Clostridia</taxon>
        <taxon>Peptostreptococcales</taxon>
        <taxon>Anaerovoracaceae</taxon>
        <taxon>Mogibacterium</taxon>
    </lineage>
</organism>
<evidence type="ECO:0000313" key="2">
    <source>
        <dbReference type="EMBL" id="EUC52133.1"/>
    </source>
</evidence>
<proteinExistence type="predicted"/>
<keyword evidence="1" id="KW-0472">Membrane</keyword>
<feature type="transmembrane region" description="Helical" evidence="1">
    <location>
        <begin position="58"/>
        <end position="76"/>
    </location>
</feature>
<evidence type="ECO:0000256" key="1">
    <source>
        <dbReference type="SAM" id="Phobius"/>
    </source>
</evidence>
<reference evidence="2 3" key="1">
    <citation type="submission" date="2014-01" db="EMBL/GenBank/DDBJ databases">
        <authorList>
            <person name="Durkin A.S."/>
            <person name="McCorrison J."/>
            <person name="Torralba M."/>
            <person name="Gillis M."/>
            <person name="Haft D.H."/>
            <person name="Methe B."/>
            <person name="Sutton G."/>
            <person name="Nelson K.E."/>
        </authorList>
    </citation>
    <scope>NUCLEOTIDE SEQUENCE [LARGE SCALE GENOMIC DNA]</scope>
    <source>
        <strain evidence="2 3">ATCC 33093</strain>
    </source>
</reference>
<evidence type="ECO:0000313" key="3">
    <source>
        <dbReference type="Proteomes" id="UP000022645"/>
    </source>
</evidence>